<evidence type="ECO:0000313" key="3">
    <source>
        <dbReference type="Proteomes" id="UP001262767"/>
    </source>
</evidence>
<dbReference type="SUPFAM" id="SSF52058">
    <property type="entry name" value="L domain-like"/>
    <property type="match status" value="1"/>
</dbReference>
<dbReference type="RefSeq" id="WP_310077854.1">
    <property type="nucleotide sequence ID" value="NZ_JAVDSC010000012.1"/>
</dbReference>
<evidence type="ECO:0000256" key="1">
    <source>
        <dbReference type="SAM" id="MobiDB-lite"/>
    </source>
</evidence>
<sequence>MPHETEILFNEAGIQYQGVNDASGGTGAYPIQGLIVGQFKRGRLDKPMTIHRDNIKAMLGYDPQNPCYTAVQDVLGTGVPNVQVLRLGEGGPDWNPGGGGNGGGGNGGGGNGGGGDGGGGDGGGDGGGGVGPEIPQEPEWDIKYKVNGQWIYEITGQTVEQSESRNEQYRLSATELVVSDNVTKIGFFAFRFWNALISVKLGNSVTSLGYYSFENCTRLKSIDLPDSLEILEANALGDCNALEVLDFGANLKLIKAWALVNLYQLHTIVFRSNTPFTAEGYAYGNGSSGGTDPEYIYVPDHLINEYEVPLWNLASKESYRPLSQYNG</sequence>
<organism evidence="2 3">
    <name type="scientific">Acinetobacter lwoffii</name>
    <dbReference type="NCBI Taxonomy" id="28090"/>
    <lineage>
        <taxon>Bacteria</taxon>
        <taxon>Pseudomonadati</taxon>
        <taxon>Pseudomonadota</taxon>
        <taxon>Gammaproteobacteria</taxon>
        <taxon>Moraxellales</taxon>
        <taxon>Moraxellaceae</taxon>
        <taxon>Acinetobacter</taxon>
    </lineage>
</organism>
<dbReference type="Gene3D" id="3.80.10.10">
    <property type="entry name" value="Ribonuclease Inhibitor"/>
    <property type="match status" value="1"/>
</dbReference>
<evidence type="ECO:0008006" key="4">
    <source>
        <dbReference type="Google" id="ProtNLM"/>
    </source>
</evidence>
<dbReference type="InterPro" id="IPR026906">
    <property type="entry name" value="LRR_5"/>
</dbReference>
<dbReference type="InterPro" id="IPR032675">
    <property type="entry name" value="LRR_dom_sf"/>
</dbReference>
<dbReference type="AlphaFoldDB" id="A0AAW8LKM1"/>
<comment type="caution">
    <text evidence="2">The sequence shown here is derived from an EMBL/GenBank/DDBJ whole genome shotgun (WGS) entry which is preliminary data.</text>
</comment>
<dbReference type="EMBL" id="JAVDSC010000012">
    <property type="protein sequence ID" value="MDR6630365.1"/>
    <property type="molecule type" value="Genomic_DNA"/>
</dbReference>
<feature type="region of interest" description="Disordered" evidence="1">
    <location>
        <begin position="85"/>
        <end position="136"/>
    </location>
</feature>
<feature type="compositionally biased region" description="Gly residues" evidence="1">
    <location>
        <begin position="88"/>
        <end position="131"/>
    </location>
</feature>
<evidence type="ECO:0000313" key="2">
    <source>
        <dbReference type="EMBL" id="MDR6630365.1"/>
    </source>
</evidence>
<dbReference type="Pfam" id="PF13306">
    <property type="entry name" value="LRR_5"/>
    <property type="match status" value="1"/>
</dbReference>
<accession>A0AAW8LKM1</accession>
<proteinExistence type="predicted"/>
<reference evidence="2" key="1">
    <citation type="submission" date="2023-07" db="EMBL/GenBank/DDBJ databases">
        <title>Sorghum-associated microbial communities from plants grown in Nebraska, USA.</title>
        <authorList>
            <person name="Schachtman D."/>
        </authorList>
    </citation>
    <scope>NUCLEOTIDE SEQUENCE</scope>
    <source>
        <strain evidence="2">BE44</strain>
    </source>
</reference>
<gene>
    <name evidence="2" type="ORF">J2X86_002420</name>
</gene>
<name>A0AAW8LKM1_ACILW</name>
<dbReference type="Proteomes" id="UP001262767">
    <property type="component" value="Unassembled WGS sequence"/>
</dbReference>
<protein>
    <recommendedName>
        <fullName evidence="4">Leucine-rich repeat domain-containing protein</fullName>
    </recommendedName>
</protein>